<proteinExistence type="predicted"/>
<organism evidence="1 2">
    <name type="scientific">Desulforamulus ruminis (strain ATCC 23193 / DSM 2154 / NCIMB 8452 / DL)</name>
    <name type="common">Desulfotomaculum ruminis</name>
    <dbReference type="NCBI Taxonomy" id="696281"/>
    <lineage>
        <taxon>Bacteria</taxon>
        <taxon>Bacillati</taxon>
        <taxon>Bacillota</taxon>
        <taxon>Clostridia</taxon>
        <taxon>Eubacteriales</taxon>
        <taxon>Peptococcaceae</taxon>
        <taxon>Desulforamulus</taxon>
    </lineage>
</organism>
<protein>
    <submittedName>
        <fullName evidence="1">Uncharacterized protein</fullName>
    </submittedName>
</protein>
<dbReference type="AlphaFoldDB" id="F6DPM2"/>
<name>F6DPM2_DESRL</name>
<dbReference type="eggNOG" id="ENOG5033JUA">
    <property type="taxonomic scope" value="Bacteria"/>
</dbReference>
<sequence>MIDKTANYNLRKPGQEDFYNVEDFNANADIIDVQLKALNDKTEAQAGSIMAHTAAEMPHIMTDGSVRYQYGFKPVTVNGSKTIAIVYEVI</sequence>
<dbReference type="KEGG" id="dru:Desru_1325"/>
<accession>F6DPM2</accession>
<evidence type="ECO:0000313" key="1">
    <source>
        <dbReference type="EMBL" id="AEG59599.1"/>
    </source>
</evidence>
<dbReference type="OrthoDB" id="1799546at2"/>
<reference evidence="1 2" key="2">
    <citation type="journal article" date="2012" name="Stand. Genomic Sci.">
        <title>Complete genome sequence of the sulfate-reducing firmicute Desulfotomaculum ruminis type strain (DL(T)).</title>
        <authorList>
            <person name="Spring S."/>
            <person name="Visser M."/>
            <person name="Lu M."/>
            <person name="Copeland A."/>
            <person name="Lapidus A."/>
            <person name="Lucas S."/>
            <person name="Cheng J.F."/>
            <person name="Han C."/>
            <person name="Tapia R."/>
            <person name="Goodwin L.A."/>
            <person name="Pitluck S."/>
            <person name="Ivanova N."/>
            <person name="Land M."/>
            <person name="Hauser L."/>
            <person name="Larimer F."/>
            <person name="Rohde M."/>
            <person name="Goker M."/>
            <person name="Detter J.C."/>
            <person name="Kyrpides N.C."/>
            <person name="Woyke T."/>
            <person name="Schaap P.J."/>
            <person name="Plugge C.M."/>
            <person name="Muyzer G."/>
            <person name="Kuever J."/>
            <person name="Pereira I.A."/>
            <person name="Parshina S.N."/>
            <person name="Bernier-Latmani R."/>
            <person name="Stams A.J."/>
            <person name="Klenk H.P."/>
        </authorList>
    </citation>
    <scope>NUCLEOTIDE SEQUENCE [LARGE SCALE GENOMIC DNA]</scope>
    <source>
        <strain evidence="2">ATCC 23193 / DSM 2154 / NCIB 8452 / DL</strain>
    </source>
</reference>
<dbReference type="STRING" id="696281.Desru_1325"/>
<dbReference type="EMBL" id="CP002780">
    <property type="protein sequence ID" value="AEG59599.1"/>
    <property type="molecule type" value="Genomic_DNA"/>
</dbReference>
<reference evidence="2" key="1">
    <citation type="submission" date="2011-05" db="EMBL/GenBank/DDBJ databases">
        <title>Complete sequence of Desulfotomaculum ruminis DSM 2154.</title>
        <authorList>
            <person name="Lucas S."/>
            <person name="Copeland A."/>
            <person name="Lapidus A."/>
            <person name="Cheng J.-F."/>
            <person name="Goodwin L."/>
            <person name="Pitluck S."/>
            <person name="Lu M."/>
            <person name="Detter J.C."/>
            <person name="Han C."/>
            <person name="Tapia R."/>
            <person name="Land M."/>
            <person name="Hauser L."/>
            <person name="Kyrpides N."/>
            <person name="Ivanova N."/>
            <person name="Mikhailova N."/>
            <person name="Pagani I."/>
            <person name="Stams A.J.M."/>
            <person name="Plugge C.M."/>
            <person name="Muyzer G."/>
            <person name="Kuever J."/>
            <person name="Parshina S.N."/>
            <person name="Ivanova A.E."/>
            <person name="Nazina T.N."/>
            <person name="Brambilla E."/>
            <person name="Spring S."/>
            <person name="Klenk H.-P."/>
            <person name="Woyke T."/>
        </authorList>
    </citation>
    <scope>NUCLEOTIDE SEQUENCE [LARGE SCALE GENOMIC DNA]</scope>
    <source>
        <strain evidence="2">ATCC 23193 / DSM 2154 / NCIB 8452 / DL</strain>
    </source>
</reference>
<keyword evidence="2" id="KW-1185">Reference proteome</keyword>
<dbReference type="Proteomes" id="UP000009234">
    <property type="component" value="Chromosome"/>
</dbReference>
<evidence type="ECO:0000313" key="2">
    <source>
        <dbReference type="Proteomes" id="UP000009234"/>
    </source>
</evidence>
<dbReference type="HOGENOM" id="CLU_2436031_0_0_9"/>
<dbReference type="RefSeq" id="WP_013841370.1">
    <property type="nucleotide sequence ID" value="NC_015589.1"/>
</dbReference>
<gene>
    <name evidence="1" type="ordered locus">Desru_1325</name>
</gene>